<accession>A0ABS7JW29</accession>
<organism evidence="1 2">
    <name type="scientific">Qipengyuania mesophila</name>
    <dbReference type="NCBI Taxonomy" id="2867246"/>
    <lineage>
        <taxon>Bacteria</taxon>
        <taxon>Pseudomonadati</taxon>
        <taxon>Pseudomonadota</taxon>
        <taxon>Alphaproteobacteria</taxon>
        <taxon>Sphingomonadales</taxon>
        <taxon>Erythrobacteraceae</taxon>
        <taxon>Qipengyuania</taxon>
    </lineage>
</organism>
<dbReference type="Proteomes" id="UP000782554">
    <property type="component" value="Unassembled WGS sequence"/>
</dbReference>
<evidence type="ECO:0000313" key="1">
    <source>
        <dbReference type="EMBL" id="MBX7501862.1"/>
    </source>
</evidence>
<gene>
    <name evidence="1" type="ORF">K3181_10455</name>
</gene>
<protein>
    <submittedName>
        <fullName evidence="1">Uncharacterized protein</fullName>
    </submittedName>
</protein>
<keyword evidence="2" id="KW-1185">Reference proteome</keyword>
<reference evidence="1 2" key="1">
    <citation type="submission" date="2021-08" db="EMBL/GenBank/DDBJ databases">
        <title>Comparative Genomics Analysis of the Genus Qipengyuania Reveals Extensive Genetic Diversity and Metabolic Versatility, Including the Description of Fifteen Novel Species.</title>
        <authorList>
            <person name="Liu Y."/>
        </authorList>
    </citation>
    <scope>NUCLEOTIDE SEQUENCE [LARGE SCALE GENOMIC DNA]</scope>
    <source>
        <strain evidence="1 2">YG27</strain>
    </source>
</reference>
<sequence>MIFDGMPIGRPGSQDGSLHFGLKRGMMRYIERMQVARQWLRHRNILLSALPLITHCGLLRSPYFVSPFQTVKSLIRRTESAHWQSQSASAKKFGLDLLKPFSAKLDRALPPADHPGEAL</sequence>
<dbReference type="EMBL" id="JAIGNU010000002">
    <property type="protein sequence ID" value="MBX7501862.1"/>
    <property type="molecule type" value="Genomic_DNA"/>
</dbReference>
<comment type="caution">
    <text evidence="1">The sequence shown here is derived from an EMBL/GenBank/DDBJ whole genome shotgun (WGS) entry which is preliminary data.</text>
</comment>
<proteinExistence type="predicted"/>
<evidence type="ECO:0000313" key="2">
    <source>
        <dbReference type="Proteomes" id="UP000782554"/>
    </source>
</evidence>
<name>A0ABS7JW29_9SPHN</name>
<dbReference type="RefSeq" id="WP_221603060.1">
    <property type="nucleotide sequence ID" value="NZ_JAIGNU010000002.1"/>
</dbReference>